<organism evidence="1 2">
    <name type="scientific">Actinospica durhamensis</name>
    <dbReference type="NCBI Taxonomy" id="1508375"/>
    <lineage>
        <taxon>Bacteria</taxon>
        <taxon>Bacillati</taxon>
        <taxon>Actinomycetota</taxon>
        <taxon>Actinomycetes</taxon>
        <taxon>Catenulisporales</taxon>
        <taxon>Actinospicaceae</taxon>
        <taxon>Actinospica</taxon>
    </lineage>
</organism>
<evidence type="ECO:0000313" key="1">
    <source>
        <dbReference type="EMBL" id="MBR7835507.1"/>
    </source>
</evidence>
<dbReference type="AlphaFoldDB" id="A0A941ES71"/>
<sequence length="62" mass="7072">MSEFETELRQQVAEAYRALQEAQAEDEPGAIKAYSQRMRYLVEIAEEHGVDLAELELSSNVQ</sequence>
<gene>
    <name evidence="1" type="ORF">KDL01_19685</name>
</gene>
<proteinExistence type="predicted"/>
<dbReference type="RefSeq" id="WP_212530001.1">
    <property type="nucleotide sequence ID" value="NZ_JAGSOG010000098.1"/>
</dbReference>
<accession>A0A941ES71</accession>
<dbReference type="Proteomes" id="UP000675781">
    <property type="component" value="Unassembled WGS sequence"/>
</dbReference>
<name>A0A941ES71_9ACTN</name>
<protein>
    <submittedName>
        <fullName evidence="1">Uncharacterized protein</fullName>
    </submittedName>
</protein>
<comment type="caution">
    <text evidence="1">The sequence shown here is derived from an EMBL/GenBank/DDBJ whole genome shotgun (WGS) entry which is preliminary data.</text>
</comment>
<keyword evidence="2" id="KW-1185">Reference proteome</keyword>
<reference evidence="1" key="1">
    <citation type="submission" date="2021-04" db="EMBL/GenBank/DDBJ databases">
        <title>Genome based classification of Actinospica acidithermotolerans sp. nov., an actinobacterium isolated from an Indonesian hot spring.</title>
        <authorList>
            <person name="Kusuma A.B."/>
            <person name="Putra K.E."/>
            <person name="Nafisah S."/>
            <person name="Loh J."/>
            <person name="Nouioui I."/>
            <person name="Goodfellow M."/>
        </authorList>
    </citation>
    <scope>NUCLEOTIDE SEQUENCE</scope>
    <source>
        <strain evidence="1">CSCA 57</strain>
    </source>
</reference>
<evidence type="ECO:0000313" key="2">
    <source>
        <dbReference type="Proteomes" id="UP000675781"/>
    </source>
</evidence>
<dbReference type="EMBL" id="JAGSOG010000098">
    <property type="protein sequence ID" value="MBR7835507.1"/>
    <property type="molecule type" value="Genomic_DNA"/>
</dbReference>